<dbReference type="UniPathway" id="UPA00848">
    <property type="reaction ID" value="UER00151"/>
</dbReference>
<dbReference type="AlphaFoldDB" id="A0A848B9V7"/>
<comment type="caution">
    <text evidence="3">The sequence shown here is derived from an EMBL/GenBank/DDBJ whole genome shotgun (WGS) entry which is preliminary data.</text>
</comment>
<dbReference type="Pfam" id="PF02649">
    <property type="entry name" value="GCHY-1"/>
    <property type="match status" value="1"/>
</dbReference>
<dbReference type="EC" id="3.5.4.16" evidence="2"/>
<protein>
    <recommendedName>
        <fullName evidence="2">GTP cyclohydrolase FolE2</fullName>
        <ecNumber evidence="2">3.5.4.16</ecNumber>
    </recommendedName>
</protein>
<comment type="pathway">
    <text evidence="2">Cofactor biosynthesis; 7,8-dihydroneopterin triphosphate biosynthesis; 7,8-dihydroneopterin triphosphate from GTP: step 1/1.</text>
</comment>
<dbReference type="GO" id="GO:0003934">
    <property type="term" value="F:GTP cyclohydrolase I activity"/>
    <property type="evidence" value="ECO:0007669"/>
    <property type="project" value="UniProtKB-UniRule"/>
</dbReference>
<dbReference type="EMBL" id="JABAFA010000001">
    <property type="protein sequence ID" value="NMD98127.1"/>
    <property type="molecule type" value="Genomic_DNA"/>
</dbReference>
<dbReference type="HAMAP" id="MF_01527_B">
    <property type="entry name" value="GTP_cyclohydrol_B"/>
    <property type="match status" value="1"/>
</dbReference>
<dbReference type="Proteomes" id="UP000543804">
    <property type="component" value="Unassembled WGS sequence"/>
</dbReference>
<evidence type="ECO:0000256" key="1">
    <source>
        <dbReference type="ARBA" id="ARBA00022801"/>
    </source>
</evidence>
<reference evidence="3 4" key="1">
    <citation type="submission" date="2020-04" db="EMBL/GenBank/DDBJ databases">
        <authorList>
            <person name="Hitch T.C.A."/>
            <person name="Wylensek D."/>
            <person name="Clavel T."/>
        </authorList>
    </citation>
    <scope>NUCLEOTIDE SEQUENCE [LARGE SCALE GENOMIC DNA]</scope>
    <source>
        <strain evidence="3 4">PG-130-P53-12</strain>
    </source>
</reference>
<dbReference type="NCBIfam" id="NF010200">
    <property type="entry name" value="PRK13674.1-1"/>
    <property type="match status" value="1"/>
</dbReference>
<comment type="function">
    <text evidence="2">Converts GTP to 7,8-dihydroneopterin triphosphate.</text>
</comment>
<feature type="site" description="May be catalytically important" evidence="2">
    <location>
        <position position="147"/>
    </location>
</feature>
<dbReference type="Gene3D" id="3.10.270.10">
    <property type="entry name" value="Urate Oxidase"/>
    <property type="match status" value="1"/>
</dbReference>
<keyword evidence="4" id="KW-1185">Reference proteome</keyword>
<sequence>MQDVQSRTDKRGIAIQHVGVKNVHLPFLIKTKEGGFQSVLARIRFTVELPEEYKGTHMSRFLEILMPWSQKPLAEPELEAMLREALKRLDAQAAEVEIAFKYFIGKRAPVSARESLLDYDCCFTGRMRRGEPLCFTLGVEVPFTSLCPCSREISDYGAHNQRSLCRVHVRFHAGEECIYIEDLAALVEQKGSAPIYPLLKRADEKYVTEEAYDHPKFVEDILRDVVLALRDLPGIAHFSVACENFESIHNHNAYASHEETVSP</sequence>
<evidence type="ECO:0000313" key="3">
    <source>
        <dbReference type="EMBL" id="NMD98127.1"/>
    </source>
</evidence>
<proteinExistence type="inferred from homology"/>
<dbReference type="PANTHER" id="PTHR36445">
    <property type="entry name" value="GTP CYCLOHYDROLASE MPTA"/>
    <property type="match status" value="1"/>
</dbReference>
<comment type="similarity">
    <text evidence="2">Belongs to the GTP cyclohydrolase IV family.</text>
</comment>
<name>A0A848B9V7_9FIRM</name>
<keyword evidence="1 2" id="KW-0378">Hydrolase</keyword>
<comment type="catalytic activity">
    <reaction evidence="2">
        <text>GTP + H2O = 7,8-dihydroneopterin 3'-triphosphate + formate + H(+)</text>
        <dbReference type="Rhea" id="RHEA:17473"/>
        <dbReference type="ChEBI" id="CHEBI:15377"/>
        <dbReference type="ChEBI" id="CHEBI:15378"/>
        <dbReference type="ChEBI" id="CHEBI:15740"/>
        <dbReference type="ChEBI" id="CHEBI:37565"/>
        <dbReference type="ChEBI" id="CHEBI:58462"/>
        <dbReference type="EC" id="3.5.4.16"/>
    </reaction>
</comment>
<accession>A0A848B9V7</accession>
<dbReference type="InterPro" id="IPR003801">
    <property type="entry name" value="GTP_cyclohydrolase_FolE2/MptA"/>
</dbReference>
<dbReference type="PANTHER" id="PTHR36445:SF1">
    <property type="entry name" value="GTP CYCLOHYDROLASE MPTA"/>
    <property type="match status" value="1"/>
</dbReference>
<dbReference type="RefSeq" id="WP_170076942.1">
    <property type="nucleotide sequence ID" value="NZ_JABAFA010000001.1"/>
</dbReference>
<organism evidence="3 4">
    <name type="scientific">Selenomonas bovis</name>
    <dbReference type="NCBI Taxonomy" id="416586"/>
    <lineage>
        <taxon>Bacteria</taxon>
        <taxon>Bacillati</taxon>
        <taxon>Bacillota</taxon>
        <taxon>Negativicutes</taxon>
        <taxon>Selenomonadales</taxon>
        <taxon>Selenomonadaceae</taxon>
        <taxon>Selenomonas</taxon>
    </lineage>
</organism>
<dbReference type="GO" id="GO:0046654">
    <property type="term" value="P:tetrahydrofolate biosynthetic process"/>
    <property type="evidence" value="ECO:0007669"/>
    <property type="project" value="UniProtKB-UniRule"/>
</dbReference>
<gene>
    <name evidence="2" type="primary">folE2</name>
    <name evidence="3" type="ORF">HF878_01315</name>
</gene>
<evidence type="ECO:0000256" key="2">
    <source>
        <dbReference type="HAMAP-Rule" id="MF_01527"/>
    </source>
</evidence>
<dbReference type="InterPro" id="IPR022838">
    <property type="entry name" value="GTP_cyclohydrolase_FolE2"/>
</dbReference>
<evidence type="ECO:0000313" key="4">
    <source>
        <dbReference type="Proteomes" id="UP000543804"/>
    </source>
</evidence>